<keyword evidence="1" id="KW-0732">Signal</keyword>
<reference evidence="3 4" key="1">
    <citation type="submission" date="2020-08" db="EMBL/GenBank/DDBJ databases">
        <title>Genomic Encyclopedia of Type Strains, Phase IV (KMG-IV): sequencing the most valuable type-strain genomes for metagenomic binning, comparative biology and taxonomic classification.</title>
        <authorList>
            <person name="Goeker M."/>
        </authorList>
    </citation>
    <scope>NUCLEOTIDE SEQUENCE [LARGE SCALE GENOMIC DNA]</scope>
    <source>
        <strain evidence="3 4">DSM 22368</strain>
    </source>
</reference>
<dbReference type="Proteomes" id="UP000528457">
    <property type="component" value="Unassembled WGS sequence"/>
</dbReference>
<dbReference type="RefSeq" id="WP_166853181.1">
    <property type="nucleotide sequence ID" value="NZ_JAAONY010000001.1"/>
</dbReference>
<dbReference type="EMBL" id="JACHHT010000001">
    <property type="protein sequence ID" value="MBB6519763.1"/>
    <property type="molecule type" value="Genomic_DNA"/>
</dbReference>
<comment type="caution">
    <text evidence="3">The sequence shown here is derived from an EMBL/GenBank/DDBJ whole genome shotgun (WGS) entry which is preliminary data.</text>
</comment>
<sequence length="177" mass="19784">MKYLKILLLSALTITLAACNKSNIKADYDTDTNFSKFERFYLVPSRQSTLRDTQITDMELGRVERAIASQVKTRYSEVFNPLEADIIVSYYLDSGKRDGVSLSGNYSGNANSGSWRAKAKEADSLEPELIIDINSNSSGKMLWRGSVTLGEESKAKPEERQKRYETAIAKLLASLPK</sequence>
<dbReference type="PROSITE" id="PS51257">
    <property type="entry name" value="PROKAR_LIPOPROTEIN"/>
    <property type="match status" value="1"/>
</dbReference>
<keyword evidence="4" id="KW-1185">Reference proteome</keyword>
<organism evidence="3 4">
    <name type="scientific">Pseudoteredinibacter isoporae</name>
    <dbReference type="NCBI Taxonomy" id="570281"/>
    <lineage>
        <taxon>Bacteria</taxon>
        <taxon>Pseudomonadati</taxon>
        <taxon>Pseudomonadota</taxon>
        <taxon>Gammaproteobacteria</taxon>
        <taxon>Cellvibrionales</taxon>
        <taxon>Cellvibrionaceae</taxon>
        <taxon>Pseudoteredinibacter</taxon>
    </lineage>
</organism>
<protein>
    <recommendedName>
        <fullName evidence="2">DUF4136 domain-containing protein</fullName>
    </recommendedName>
</protein>
<dbReference type="InterPro" id="IPR025411">
    <property type="entry name" value="DUF4136"/>
</dbReference>
<feature type="chain" id="PRO_5031398030" description="DUF4136 domain-containing protein" evidence="1">
    <location>
        <begin position="18"/>
        <end position="177"/>
    </location>
</feature>
<dbReference type="Pfam" id="PF13590">
    <property type="entry name" value="DUF4136"/>
    <property type="match status" value="1"/>
</dbReference>
<proteinExistence type="predicted"/>
<evidence type="ECO:0000313" key="4">
    <source>
        <dbReference type="Proteomes" id="UP000528457"/>
    </source>
</evidence>
<feature type="domain" description="DUF4136" evidence="2">
    <location>
        <begin position="25"/>
        <end position="176"/>
    </location>
</feature>
<accession>A0A7X0JP85</accession>
<dbReference type="Gene3D" id="3.30.160.670">
    <property type="match status" value="1"/>
</dbReference>
<evidence type="ECO:0000259" key="2">
    <source>
        <dbReference type="Pfam" id="PF13590"/>
    </source>
</evidence>
<evidence type="ECO:0000313" key="3">
    <source>
        <dbReference type="EMBL" id="MBB6519763.1"/>
    </source>
</evidence>
<name>A0A7X0JP85_9GAMM</name>
<feature type="signal peptide" evidence="1">
    <location>
        <begin position="1"/>
        <end position="17"/>
    </location>
</feature>
<dbReference type="InParanoid" id="A0A7X0JP85"/>
<evidence type="ECO:0000256" key="1">
    <source>
        <dbReference type="SAM" id="SignalP"/>
    </source>
</evidence>
<dbReference type="AlphaFoldDB" id="A0A7X0JP85"/>
<gene>
    <name evidence="3" type="ORF">HNR48_000041</name>
</gene>